<keyword evidence="3" id="KW-1185">Reference proteome</keyword>
<comment type="caution">
    <text evidence="2">The sequence shown here is derived from an EMBL/GenBank/DDBJ whole genome shotgun (WGS) entry which is preliminary data.</text>
</comment>
<proteinExistence type="predicted"/>
<evidence type="ECO:0008006" key="4">
    <source>
        <dbReference type="Google" id="ProtNLM"/>
    </source>
</evidence>
<feature type="region of interest" description="Disordered" evidence="1">
    <location>
        <begin position="243"/>
        <end position="274"/>
    </location>
</feature>
<dbReference type="EMBL" id="CAUYUJ010012359">
    <property type="protein sequence ID" value="CAK0833811.1"/>
    <property type="molecule type" value="Genomic_DNA"/>
</dbReference>
<feature type="region of interest" description="Disordered" evidence="1">
    <location>
        <begin position="1"/>
        <end position="20"/>
    </location>
</feature>
<protein>
    <recommendedName>
        <fullName evidence="4">Inositol-pentakisphosphate 2-kinase</fullName>
    </recommendedName>
</protein>
<feature type="compositionally biased region" description="Basic and acidic residues" evidence="1">
    <location>
        <begin position="249"/>
        <end position="258"/>
    </location>
</feature>
<evidence type="ECO:0000313" key="3">
    <source>
        <dbReference type="Proteomes" id="UP001189429"/>
    </source>
</evidence>
<feature type="compositionally biased region" description="Pro residues" evidence="1">
    <location>
        <begin position="259"/>
        <end position="274"/>
    </location>
</feature>
<reference evidence="2" key="1">
    <citation type="submission" date="2023-10" db="EMBL/GenBank/DDBJ databases">
        <authorList>
            <person name="Chen Y."/>
            <person name="Shah S."/>
            <person name="Dougan E. K."/>
            <person name="Thang M."/>
            <person name="Chan C."/>
        </authorList>
    </citation>
    <scope>NUCLEOTIDE SEQUENCE [LARGE SCALE GENOMIC DNA]</scope>
</reference>
<gene>
    <name evidence="2" type="ORF">PCOR1329_LOCUS31395</name>
</gene>
<sequence length="274" mass="29718">MQTLRSVASTGGRDASKARQIELVDPARSDKRANETSNTEAWRKDCNAPIKAYIYTLASNSVQTATSVIVGPGAVLAHTFRVIPPSVCVACHEGRSGTGQGGFDAPPPAFNSMNPLSDVKDIAAGKKLEKKARRFMFQRMPATEVFMHLADVHQVPGYPDAAQDAVWTPQEVAEVVLHEVCSRLCALALACRAVPVPQKWVGSSVAVGFDAAALPPRSLAEEEVRRRVVVKIFDWGRSELNTPERHRRLSDAEKKDRAIPPPAAAPWPPARGRA</sequence>
<accession>A0ABN9SPL0</accession>
<name>A0ABN9SPL0_9DINO</name>
<dbReference type="Proteomes" id="UP001189429">
    <property type="component" value="Unassembled WGS sequence"/>
</dbReference>
<evidence type="ECO:0000256" key="1">
    <source>
        <dbReference type="SAM" id="MobiDB-lite"/>
    </source>
</evidence>
<organism evidence="2 3">
    <name type="scientific">Prorocentrum cordatum</name>
    <dbReference type="NCBI Taxonomy" id="2364126"/>
    <lineage>
        <taxon>Eukaryota</taxon>
        <taxon>Sar</taxon>
        <taxon>Alveolata</taxon>
        <taxon>Dinophyceae</taxon>
        <taxon>Prorocentrales</taxon>
        <taxon>Prorocentraceae</taxon>
        <taxon>Prorocentrum</taxon>
    </lineage>
</organism>
<evidence type="ECO:0000313" key="2">
    <source>
        <dbReference type="EMBL" id="CAK0833811.1"/>
    </source>
</evidence>